<dbReference type="RefSeq" id="XP_033381325.1">
    <property type="nucleotide sequence ID" value="XM_033528767.1"/>
</dbReference>
<evidence type="ECO:0000313" key="2">
    <source>
        <dbReference type="Proteomes" id="UP000799778"/>
    </source>
</evidence>
<sequence>MAEAYEPYDTGVHNHFPGHQDYTPDTTIRKGIFPFLQLPAELRLQVYNDLIPNGFDISYDRMIELPVLLRREDGAHFRLKGGCFPYICTELFLVNRQLCNEARAILYGQNTYIFQLYGGGDMTYHLQSIQPNFGVLYENTHLVRHVRSISIIIDLGRNDYWAMRRVRSRLGHIIRTIKLHAVDTARRSLLKKLHVEFSIDCEALPMHALLEGPSANCHVFHCYNFRHRQEYRFVALETLRRLLFGLENLLDLPTVREVHVEGEDWAIPAWFARCLELCISSGDGNRPRLMDYPKREVRRKATKQTGPIRKGQYMITTQTTKQWFEPRYDWKEYAERNGIEIDEQELEISRLQRKA</sequence>
<dbReference type="AlphaFoldDB" id="A0A6A5XJE2"/>
<name>A0A6A5XJE2_9PLEO</name>
<evidence type="ECO:0000313" key="1">
    <source>
        <dbReference type="EMBL" id="KAF2012986.1"/>
    </source>
</evidence>
<dbReference type="PANTHER" id="PTHR42085">
    <property type="entry name" value="F-BOX DOMAIN-CONTAINING PROTEIN"/>
    <property type="match status" value="1"/>
</dbReference>
<keyword evidence="2" id="KW-1185">Reference proteome</keyword>
<proteinExistence type="predicted"/>
<reference evidence="1" key="1">
    <citation type="journal article" date="2020" name="Stud. Mycol.">
        <title>101 Dothideomycetes genomes: a test case for predicting lifestyles and emergence of pathogens.</title>
        <authorList>
            <person name="Haridas S."/>
            <person name="Albert R."/>
            <person name="Binder M."/>
            <person name="Bloem J."/>
            <person name="Labutti K."/>
            <person name="Salamov A."/>
            <person name="Andreopoulos B."/>
            <person name="Baker S."/>
            <person name="Barry K."/>
            <person name="Bills G."/>
            <person name="Bluhm B."/>
            <person name="Cannon C."/>
            <person name="Castanera R."/>
            <person name="Culley D."/>
            <person name="Daum C."/>
            <person name="Ezra D."/>
            <person name="Gonzalez J."/>
            <person name="Henrissat B."/>
            <person name="Kuo A."/>
            <person name="Liang C."/>
            <person name="Lipzen A."/>
            <person name="Lutzoni F."/>
            <person name="Magnuson J."/>
            <person name="Mondo S."/>
            <person name="Nolan M."/>
            <person name="Ohm R."/>
            <person name="Pangilinan J."/>
            <person name="Park H.-J."/>
            <person name="Ramirez L."/>
            <person name="Alfaro M."/>
            <person name="Sun H."/>
            <person name="Tritt A."/>
            <person name="Yoshinaga Y."/>
            <person name="Zwiers L.-H."/>
            <person name="Turgeon B."/>
            <person name="Goodwin S."/>
            <person name="Spatafora J."/>
            <person name="Crous P."/>
            <person name="Grigoriev I."/>
        </authorList>
    </citation>
    <scope>NUCLEOTIDE SEQUENCE</scope>
    <source>
        <strain evidence="1">CBS 175.79</strain>
    </source>
</reference>
<protein>
    <submittedName>
        <fullName evidence="1">Uncharacterized protein</fullName>
    </submittedName>
</protein>
<dbReference type="EMBL" id="ML978072">
    <property type="protein sequence ID" value="KAF2012986.1"/>
    <property type="molecule type" value="Genomic_DNA"/>
</dbReference>
<dbReference type="PANTHER" id="PTHR42085:SF2">
    <property type="entry name" value="F-BOX DOMAIN-CONTAINING PROTEIN"/>
    <property type="match status" value="1"/>
</dbReference>
<organism evidence="1 2">
    <name type="scientific">Aaosphaeria arxii CBS 175.79</name>
    <dbReference type="NCBI Taxonomy" id="1450172"/>
    <lineage>
        <taxon>Eukaryota</taxon>
        <taxon>Fungi</taxon>
        <taxon>Dikarya</taxon>
        <taxon>Ascomycota</taxon>
        <taxon>Pezizomycotina</taxon>
        <taxon>Dothideomycetes</taxon>
        <taxon>Pleosporomycetidae</taxon>
        <taxon>Pleosporales</taxon>
        <taxon>Pleosporales incertae sedis</taxon>
        <taxon>Aaosphaeria</taxon>
    </lineage>
</organism>
<accession>A0A6A5XJE2</accession>
<dbReference type="GeneID" id="54286164"/>
<gene>
    <name evidence="1" type="ORF">BU24DRAFT_425568</name>
</gene>
<dbReference type="InterPro" id="IPR038883">
    <property type="entry name" value="AN11006-like"/>
</dbReference>
<dbReference type="Proteomes" id="UP000799778">
    <property type="component" value="Unassembled WGS sequence"/>
</dbReference>
<dbReference type="OrthoDB" id="5413827at2759"/>